<comment type="caution">
    <text evidence="2">The sequence shown here is derived from an EMBL/GenBank/DDBJ whole genome shotgun (WGS) entry which is preliminary data.</text>
</comment>
<feature type="region of interest" description="Disordered" evidence="1">
    <location>
        <begin position="49"/>
        <end position="74"/>
    </location>
</feature>
<dbReference type="Proteomes" id="UP000245048">
    <property type="component" value="Unassembled WGS sequence"/>
</dbReference>
<dbReference type="PANTHER" id="PTHR37463:SF1">
    <property type="entry name" value="DUF2256 DOMAIN-CONTAINING PROTEIN"/>
    <property type="match status" value="1"/>
</dbReference>
<dbReference type="AlphaFoldDB" id="A0A2U1V9C9"/>
<keyword evidence="3" id="KW-1185">Reference proteome</keyword>
<dbReference type="EMBL" id="PDOA01000001">
    <property type="protein sequence ID" value="PWC30435.1"/>
    <property type="molecule type" value="Genomic_DNA"/>
</dbReference>
<sequence>MPHQKPNLPQKPCAGCGRPFAWRRKWARVWDEVRFCSQACRDGRHPAAKAAAREKSVPDAEMELRPLDRGRTTR</sequence>
<protein>
    <recommendedName>
        <fullName evidence="4">DUF2256 domain-containing protein</fullName>
    </recommendedName>
</protein>
<dbReference type="Pfam" id="PF10013">
    <property type="entry name" value="DUF2256"/>
    <property type="match status" value="1"/>
</dbReference>
<dbReference type="PANTHER" id="PTHR37463">
    <property type="entry name" value="GSL3115 PROTEIN"/>
    <property type="match status" value="1"/>
</dbReference>
<evidence type="ECO:0008006" key="4">
    <source>
        <dbReference type="Google" id="ProtNLM"/>
    </source>
</evidence>
<evidence type="ECO:0000313" key="3">
    <source>
        <dbReference type="Proteomes" id="UP000245048"/>
    </source>
</evidence>
<evidence type="ECO:0000313" key="2">
    <source>
        <dbReference type="EMBL" id="PWC30435.1"/>
    </source>
</evidence>
<accession>A0A2U1V9C9</accession>
<organism evidence="2 3">
    <name type="scientific">Teichococcus aestuarii</name>
    <dbReference type="NCBI Taxonomy" id="568898"/>
    <lineage>
        <taxon>Bacteria</taxon>
        <taxon>Pseudomonadati</taxon>
        <taxon>Pseudomonadota</taxon>
        <taxon>Alphaproteobacteria</taxon>
        <taxon>Acetobacterales</taxon>
        <taxon>Roseomonadaceae</taxon>
        <taxon>Roseomonas</taxon>
    </lineage>
</organism>
<evidence type="ECO:0000256" key="1">
    <source>
        <dbReference type="SAM" id="MobiDB-lite"/>
    </source>
</evidence>
<reference evidence="3" key="1">
    <citation type="submission" date="2017-10" db="EMBL/GenBank/DDBJ databases">
        <authorList>
            <person name="Toshchakov S.V."/>
            <person name="Goeva M.A."/>
        </authorList>
    </citation>
    <scope>NUCLEOTIDE SEQUENCE [LARGE SCALE GENOMIC DNA]</scope>
    <source>
        <strain evidence="3">JR1/69-1-13</strain>
    </source>
</reference>
<proteinExistence type="predicted"/>
<name>A0A2U1V9C9_9PROT</name>
<gene>
    <name evidence="2" type="ORF">CR165_00515</name>
</gene>
<dbReference type="InterPro" id="IPR017136">
    <property type="entry name" value="UCP037205"/>
</dbReference>
<dbReference type="RefSeq" id="WP_109515007.1">
    <property type="nucleotide sequence ID" value="NZ_PDOA01000001.1"/>
</dbReference>
<dbReference type="OrthoDB" id="27194at2"/>